<dbReference type="Proteomes" id="UP000076532">
    <property type="component" value="Unassembled WGS sequence"/>
</dbReference>
<proteinExistence type="predicted"/>
<sequence length="64" mass="7093">MLGCNRGTDEDREDGTGHCMGASVNTTRELLYWTQQDASKAHQGHILRANIDILRANNDILPPT</sequence>
<keyword evidence="3" id="KW-1185">Reference proteome</keyword>
<evidence type="ECO:0000313" key="3">
    <source>
        <dbReference type="Proteomes" id="UP000076532"/>
    </source>
</evidence>
<feature type="region of interest" description="Disordered" evidence="1">
    <location>
        <begin position="1"/>
        <end position="20"/>
    </location>
</feature>
<dbReference type="AlphaFoldDB" id="A0A166CYZ2"/>
<name>A0A166CYZ2_9AGAM</name>
<gene>
    <name evidence="2" type="ORF">FIBSPDRAFT_1048922</name>
</gene>
<dbReference type="EMBL" id="KV417621">
    <property type="protein sequence ID" value="KZP14147.1"/>
    <property type="molecule type" value="Genomic_DNA"/>
</dbReference>
<accession>A0A166CYZ2</accession>
<reference evidence="2 3" key="1">
    <citation type="journal article" date="2016" name="Mol. Biol. Evol.">
        <title>Comparative Genomics of Early-Diverging Mushroom-Forming Fungi Provides Insights into the Origins of Lignocellulose Decay Capabilities.</title>
        <authorList>
            <person name="Nagy L.G."/>
            <person name="Riley R."/>
            <person name="Tritt A."/>
            <person name="Adam C."/>
            <person name="Daum C."/>
            <person name="Floudas D."/>
            <person name="Sun H."/>
            <person name="Yadav J.S."/>
            <person name="Pangilinan J."/>
            <person name="Larsson K.H."/>
            <person name="Matsuura K."/>
            <person name="Barry K."/>
            <person name="Labutti K."/>
            <person name="Kuo R."/>
            <person name="Ohm R.A."/>
            <person name="Bhattacharya S.S."/>
            <person name="Shirouzu T."/>
            <person name="Yoshinaga Y."/>
            <person name="Martin F.M."/>
            <person name="Grigoriev I.V."/>
            <person name="Hibbett D.S."/>
        </authorList>
    </citation>
    <scope>NUCLEOTIDE SEQUENCE [LARGE SCALE GENOMIC DNA]</scope>
    <source>
        <strain evidence="2 3">CBS 109695</strain>
    </source>
</reference>
<evidence type="ECO:0000313" key="2">
    <source>
        <dbReference type="EMBL" id="KZP14147.1"/>
    </source>
</evidence>
<evidence type="ECO:0000256" key="1">
    <source>
        <dbReference type="SAM" id="MobiDB-lite"/>
    </source>
</evidence>
<protein>
    <submittedName>
        <fullName evidence="2">Uncharacterized protein</fullName>
    </submittedName>
</protein>
<organism evidence="2 3">
    <name type="scientific">Athelia psychrophila</name>
    <dbReference type="NCBI Taxonomy" id="1759441"/>
    <lineage>
        <taxon>Eukaryota</taxon>
        <taxon>Fungi</taxon>
        <taxon>Dikarya</taxon>
        <taxon>Basidiomycota</taxon>
        <taxon>Agaricomycotina</taxon>
        <taxon>Agaricomycetes</taxon>
        <taxon>Agaricomycetidae</taxon>
        <taxon>Atheliales</taxon>
        <taxon>Atheliaceae</taxon>
        <taxon>Athelia</taxon>
    </lineage>
</organism>